<keyword evidence="2" id="KW-1185">Reference proteome</keyword>
<dbReference type="RefSeq" id="WP_359989901.1">
    <property type="nucleotide sequence ID" value="NZ_JBEZLS010000049.1"/>
</dbReference>
<protein>
    <recommendedName>
        <fullName evidence="3">Transposase</fullName>
    </recommendedName>
</protein>
<sequence length="54" mass="5667">MYAVPKRHGHTKAVSGPVLLALRLRRAAAVWVRRLAGADTAGTGQCGGVREGAR</sequence>
<name>A0ABV3EH42_9ACTN</name>
<evidence type="ECO:0008006" key="3">
    <source>
        <dbReference type="Google" id="ProtNLM"/>
    </source>
</evidence>
<accession>A0ABV3EH42</accession>
<dbReference type="Proteomes" id="UP001551582">
    <property type="component" value="Unassembled WGS sequence"/>
</dbReference>
<organism evidence="1 2">
    <name type="scientific">Streptomyces griseoloalbus</name>
    <dbReference type="NCBI Taxonomy" id="67303"/>
    <lineage>
        <taxon>Bacteria</taxon>
        <taxon>Bacillati</taxon>
        <taxon>Actinomycetota</taxon>
        <taxon>Actinomycetes</taxon>
        <taxon>Kitasatosporales</taxon>
        <taxon>Streptomycetaceae</taxon>
        <taxon>Streptomyces</taxon>
    </lineage>
</organism>
<evidence type="ECO:0000313" key="2">
    <source>
        <dbReference type="Proteomes" id="UP001551582"/>
    </source>
</evidence>
<dbReference type="EMBL" id="JBEZLS010000049">
    <property type="protein sequence ID" value="MEU9356311.1"/>
    <property type="molecule type" value="Genomic_DNA"/>
</dbReference>
<evidence type="ECO:0000313" key="1">
    <source>
        <dbReference type="EMBL" id="MEU9356311.1"/>
    </source>
</evidence>
<gene>
    <name evidence="1" type="ORF">AB0D65_36290</name>
</gene>
<proteinExistence type="predicted"/>
<comment type="caution">
    <text evidence="1">The sequence shown here is derived from an EMBL/GenBank/DDBJ whole genome shotgun (WGS) entry which is preliminary data.</text>
</comment>
<reference evidence="1 2" key="1">
    <citation type="submission" date="2024-06" db="EMBL/GenBank/DDBJ databases">
        <title>The Natural Products Discovery Center: Release of the First 8490 Sequenced Strains for Exploring Actinobacteria Biosynthetic Diversity.</title>
        <authorList>
            <person name="Kalkreuter E."/>
            <person name="Kautsar S.A."/>
            <person name="Yang D."/>
            <person name="Bader C.D."/>
            <person name="Teijaro C.N."/>
            <person name="Fluegel L."/>
            <person name="Davis C.M."/>
            <person name="Simpson J.R."/>
            <person name="Lauterbach L."/>
            <person name="Steele A.D."/>
            <person name="Gui C."/>
            <person name="Meng S."/>
            <person name="Li G."/>
            <person name="Viehrig K."/>
            <person name="Ye F."/>
            <person name="Su P."/>
            <person name="Kiefer A.F."/>
            <person name="Nichols A."/>
            <person name="Cepeda A.J."/>
            <person name="Yan W."/>
            <person name="Fan B."/>
            <person name="Jiang Y."/>
            <person name="Adhikari A."/>
            <person name="Zheng C.-J."/>
            <person name="Schuster L."/>
            <person name="Cowan T.M."/>
            <person name="Smanski M.J."/>
            <person name="Chevrette M.G."/>
            <person name="De Carvalho L.P.S."/>
            <person name="Shen B."/>
        </authorList>
    </citation>
    <scope>NUCLEOTIDE SEQUENCE [LARGE SCALE GENOMIC DNA]</scope>
    <source>
        <strain evidence="1 2">NPDC048274</strain>
    </source>
</reference>